<protein>
    <recommendedName>
        <fullName evidence="4">OTU domain-containing protein</fullName>
    </recommendedName>
</protein>
<feature type="compositionally biased region" description="Polar residues" evidence="1">
    <location>
        <begin position="164"/>
        <end position="175"/>
    </location>
</feature>
<dbReference type="CDD" id="cd22744">
    <property type="entry name" value="OTU"/>
    <property type="match status" value="1"/>
</dbReference>
<evidence type="ECO:0000313" key="2">
    <source>
        <dbReference type="EMBL" id="OAD75950.1"/>
    </source>
</evidence>
<dbReference type="InParanoid" id="A0A167NI19"/>
<feature type="region of interest" description="Disordered" evidence="1">
    <location>
        <begin position="185"/>
        <end position="218"/>
    </location>
</feature>
<evidence type="ECO:0008006" key="4">
    <source>
        <dbReference type="Google" id="ProtNLM"/>
    </source>
</evidence>
<dbReference type="AlphaFoldDB" id="A0A167NI19"/>
<dbReference type="Gene3D" id="3.90.70.80">
    <property type="match status" value="1"/>
</dbReference>
<evidence type="ECO:0000313" key="3">
    <source>
        <dbReference type="Proteomes" id="UP000077315"/>
    </source>
</evidence>
<feature type="compositionally biased region" description="Basic and acidic residues" evidence="1">
    <location>
        <begin position="198"/>
        <end position="209"/>
    </location>
</feature>
<keyword evidence="3" id="KW-1185">Reference proteome</keyword>
<accession>A0A167NI19</accession>
<dbReference type="GeneID" id="29001407"/>
<dbReference type="Proteomes" id="UP000077315">
    <property type="component" value="Unassembled WGS sequence"/>
</dbReference>
<dbReference type="EMBL" id="KV440976">
    <property type="protein sequence ID" value="OAD75950.1"/>
    <property type="molecule type" value="Genomic_DNA"/>
</dbReference>
<evidence type="ECO:0000256" key="1">
    <source>
        <dbReference type="SAM" id="MobiDB-lite"/>
    </source>
</evidence>
<organism evidence="2 3">
    <name type="scientific">Phycomyces blakesleeanus (strain ATCC 8743b / DSM 1359 / FGSC 10004 / NBRC 33097 / NRRL 1555)</name>
    <dbReference type="NCBI Taxonomy" id="763407"/>
    <lineage>
        <taxon>Eukaryota</taxon>
        <taxon>Fungi</taxon>
        <taxon>Fungi incertae sedis</taxon>
        <taxon>Mucoromycota</taxon>
        <taxon>Mucoromycotina</taxon>
        <taxon>Mucoromycetes</taxon>
        <taxon>Mucorales</taxon>
        <taxon>Phycomycetaceae</taxon>
        <taxon>Phycomyces</taxon>
    </lineage>
</organism>
<sequence>MNNRNDNNLHSEIAEAAIADFNEIFSIGREFDSISHIREMLQEYGKKYSVAFITKNSKRSDLKIICKHTGKYREKDKRRKDSAGAFASLSATAVATATAFTCPSSSSSSACSYNTSQENKVIRNAYRGFKRIPCTCYIYAIKDDYGWLTIQSREARHNHRVRPQRNSISNSKSNGYFNYYLTKKEGDEEEEEQQQQQQREEEEARQIKEEDLETNSVSTATTTTTVYAPIGQAKQNRSSCAGTNGRDIMGEPTSNHITSTDGLTTQLNDSLANDIEKMKIGHLKANKWCENTDCERELCGRTEIYDYRGPLTPDNHDSQSMENDMDQDTDINTFANSDTETETELNSLSEISDNLASKLLRAVHKMLGYYNSIDDLNEKKRIIYVINSIGDGAANQSNFEELFKEDAAESSKQKNEAQKTKNLDSNSSKFRKRPKVDKFEDKLRSAYMQFQKDLDEIEIIGSESVRNSLKNLDITPDRLTKVTVPKADGNCGFRAVAIAIYNNEEEWPKVKDKMLKKYLEYRDTFYKTRIDSSHESFSRPPMAEILKDKNSPLPTKHWFDTMDCPQIVADTFKYAVALYNENHVKEGNNTLFLPFKSQPIQREPIILYLQNSHFVLVERKPSTARMRWPTINLYHKNIVSQNHFADFSLVYD</sequence>
<feature type="region of interest" description="Disordered" evidence="1">
    <location>
        <begin position="405"/>
        <end position="434"/>
    </location>
</feature>
<feature type="compositionally biased region" description="Basic and acidic residues" evidence="1">
    <location>
        <begin position="405"/>
        <end position="422"/>
    </location>
</feature>
<gene>
    <name evidence="2" type="ORF">PHYBLDRAFT_59477</name>
</gene>
<reference evidence="3" key="1">
    <citation type="submission" date="2015-06" db="EMBL/GenBank/DDBJ databases">
        <title>Expansion of signal transduction pathways in fungi by whole-genome duplication.</title>
        <authorList>
            <consortium name="DOE Joint Genome Institute"/>
            <person name="Corrochano L.M."/>
            <person name="Kuo A."/>
            <person name="Marcet-Houben M."/>
            <person name="Polaino S."/>
            <person name="Salamov A."/>
            <person name="Villalobos J.M."/>
            <person name="Alvarez M.I."/>
            <person name="Avalos J."/>
            <person name="Benito E.P."/>
            <person name="Benoit I."/>
            <person name="Burger G."/>
            <person name="Camino L.P."/>
            <person name="Canovas D."/>
            <person name="Cerda-Olmedo E."/>
            <person name="Cheng J.-F."/>
            <person name="Dominguez A."/>
            <person name="Elias M."/>
            <person name="Eslava A.P."/>
            <person name="Glaser F."/>
            <person name="Grimwood J."/>
            <person name="Gutierrez G."/>
            <person name="Heitman J."/>
            <person name="Henrissat B."/>
            <person name="Iturriaga E.A."/>
            <person name="Lang B.F."/>
            <person name="Lavin J.L."/>
            <person name="Lee S."/>
            <person name="Li W."/>
            <person name="Lindquist E."/>
            <person name="Lopez-Garcia S."/>
            <person name="Luque E.M."/>
            <person name="Marcos A.T."/>
            <person name="Martin J."/>
            <person name="McCluskey K."/>
            <person name="Medina H.R."/>
            <person name="Miralles-Duran A."/>
            <person name="Miyazaki A."/>
            <person name="Munoz-Torres E."/>
            <person name="Oguiza J.A."/>
            <person name="Ohm R."/>
            <person name="Olmedo M."/>
            <person name="Orejas M."/>
            <person name="Ortiz-Castellanos L."/>
            <person name="Pisabarro A.G."/>
            <person name="Rodriguez-Romero J."/>
            <person name="Ruiz-Herrera J."/>
            <person name="Ruiz-Vazquez R."/>
            <person name="Sanz C."/>
            <person name="Schackwitz W."/>
            <person name="Schmutz J."/>
            <person name="Shahriari M."/>
            <person name="Shelest E."/>
            <person name="Silva-Franco F."/>
            <person name="Soanes D."/>
            <person name="Syed K."/>
            <person name="Tagua V.G."/>
            <person name="Talbot N.J."/>
            <person name="Thon M."/>
            <person name="De vries R.P."/>
            <person name="Wiebenga A."/>
            <person name="Yadav J.S."/>
            <person name="Braun E.L."/>
            <person name="Baker S."/>
            <person name="Garre V."/>
            <person name="Horwitz B."/>
            <person name="Torres-Martinez S."/>
            <person name="Idnurm A."/>
            <person name="Herrera-Estrella A."/>
            <person name="Gabaldon T."/>
            <person name="Grigoriev I.V."/>
        </authorList>
    </citation>
    <scope>NUCLEOTIDE SEQUENCE [LARGE SCALE GENOMIC DNA]</scope>
    <source>
        <strain evidence="3">NRRL 1555(-)</strain>
    </source>
</reference>
<name>A0A167NI19_PHYB8</name>
<feature type="region of interest" description="Disordered" evidence="1">
    <location>
        <begin position="156"/>
        <end position="175"/>
    </location>
</feature>
<dbReference type="VEuPathDB" id="FungiDB:PHYBLDRAFT_59477"/>
<dbReference type="OrthoDB" id="2379842at2759"/>
<dbReference type="RefSeq" id="XP_018293990.1">
    <property type="nucleotide sequence ID" value="XM_018440501.1"/>
</dbReference>
<proteinExistence type="predicted"/>